<protein>
    <submittedName>
        <fullName evidence="2">Uncharacterized protein</fullName>
    </submittedName>
</protein>
<evidence type="ECO:0000256" key="1">
    <source>
        <dbReference type="SAM" id="MobiDB-lite"/>
    </source>
</evidence>
<accession>A0A2B7XYI5</accession>
<evidence type="ECO:0000313" key="2">
    <source>
        <dbReference type="EMBL" id="PGH13843.1"/>
    </source>
</evidence>
<sequence>MAHSTTSDDSSTLEGDQNPEVPANYKDILVFSLTGSQYHRLRNVCGTSRAGRWILDGSNVRLCIKEDTSPSEPTSSFETPTPAPRPFAPATYRGRSVAPSADFYDVSVAEEQEEMAEESRDEDEHDIEKSDTGDEEYQNTEETGDEYDSGNESELMSENHYTEEYEDVRYCDLSWDGSDNGNTKVLQYMDEELDEEADENMDENVGRAGNMEEDDENEFEEEDRDLHEDMNTNPSAFDLDVGADNDADNSPTLKTPEKSLPACKRCVNHLLQDWKPVSCIKAEDEYPARCTACSAAGKRRCRAVPASARNSAESLLNVVGILYEAFGPGHEEDRITYAKGFKEVCGLINMAWENYEAGLKEAGGKGERGGPHFES</sequence>
<feature type="region of interest" description="Disordered" evidence="1">
    <location>
        <begin position="65"/>
        <end position="94"/>
    </location>
</feature>
<feature type="compositionally biased region" description="Acidic residues" evidence="1">
    <location>
        <begin position="110"/>
        <end position="125"/>
    </location>
</feature>
<feature type="region of interest" description="Disordered" evidence="1">
    <location>
        <begin position="110"/>
        <end position="155"/>
    </location>
</feature>
<feature type="compositionally biased region" description="Acidic residues" evidence="1">
    <location>
        <begin position="211"/>
        <end position="223"/>
    </location>
</feature>
<comment type="caution">
    <text evidence="2">The sequence shown here is derived from an EMBL/GenBank/DDBJ whole genome shotgun (WGS) entry which is preliminary data.</text>
</comment>
<feature type="region of interest" description="Disordered" evidence="1">
    <location>
        <begin position="206"/>
        <end position="256"/>
    </location>
</feature>
<feature type="compositionally biased region" description="Acidic residues" evidence="1">
    <location>
        <begin position="133"/>
        <end position="151"/>
    </location>
</feature>
<evidence type="ECO:0000313" key="3">
    <source>
        <dbReference type="Proteomes" id="UP000223968"/>
    </source>
</evidence>
<feature type="compositionally biased region" description="Low complexity" evidence="1">
    <location>
        <begin position="70"/>
        <end position="80"/>
    </location>
</feature>
<organism evidence="2 3">
    <name type="scientific">Helicocarpus griseus UAMH5409</name>
    <dbReference type="NCBI Taxonomy" id="1447875"/>
    <lineage>
        <taxon>Eukaryota</taxon>
        <taxon>Fungi</taxon>
        <taxon>Dikarya</taxon>
        <taxon>Ascomycota</taxon>
        <taxon>Pezizomycotina</taxon>
        <taxon>Eurotiomycetes</taxon>
        <taxon>Eurotiomycetidae</taxon>
        <taxon>Onygenales</taxon>
        <taxon>Ajellomycetaceae</taxon>
        <taxon>Helicocarpus</taxon>
    </lineage>
</organism>
<name>A0A2B7XYI5_9EURO</name>
<dbReference type="EMBL" id="PDNB01000041">
    <property type="protein sequence ID" value="PGH13843.1"/>
    <property type="molecule type" value="Genomic_DNA"/>
</dbReference>
<proteinExistence type="predicted"/>
<dbReference type="Proteomes" id="UP000223968">
    <property type="component" value="Unassembled WGS sequence"/>
</dbReference>
<feature type="region of interest" description="Disordered" evidence="1">
    <location>
        <begin position="1"/>
        <end position="21"/>
    </location>
</feature>
<reference evidence="2 3" key="1">
    <citation type="submission" date="2017-10" db="EMBL/GenBank/DDBJ databases">
        <title>Comparative genomics in systemic dimorphic fungi from Ajellomycetaceae.</title>
        <authorList>
            <person name="Munoz J.F."/>
            <person name="Mcewen J.G."/>
            <person name="Clay O.K."/>
            <person name="Cuomo C.A."/>
        </authorList>
    </citation>
    <scope>NUCLEOTIDE SEQUENCE [LARGE SCALE GENOMIC DNA]</scope>
    <source>
        <strain evidence="2 3">UAMH5409</strain>
    </source>
</reference>
<dbReference type="AlphaFoldDB" id="A0A2B7XYI5"/>
<gene>
    <name evidence="2" type="ORF">AJ79_03411</name>
</gene>
<feature type="compositionally biased region" description="Polar residues" evidence="1">
    <location>
        <begin position="1"/>
        <end position="15"/>
    </location>
</feature>
<keyword evidence="3" id="KW-1185">Reference proteome</keyword>